<dbReference type="PROSITE" id="PS51767">
    <property type="entry name" value="PEPTIDASE_A1"/>
    <property type="match status" value="1"/>
</dbReference>
<dbReference type="SUPFAM" id="SSF50630">
    <property type="entry name" value="Acid proteases"/>
    <property type="match status" value="1"/>
</dbReference>
<keyword evidence="3" id="KW-0064">Aspartyl protease</keyword>
<evidence type="ECO:0000256" key="1">
    <source>
        <dbReference type="ARBA" id="ARBA00007447"/>
    </source>
</evidence>
<dbReference type="InterPro" id="IPR001461">
    <property type="entry name" value="Aspartic_peptidase_A1"/>
</dbReference>
<reference evidence="6" key="1">
    <citation type="journal article" date="2011" name="PLoS Biol.">
        <title>Gene gain and loss during evolution of obligate parasitism in the white rust pathogen of Arabidopsis thaliana.</title>
        <authorList>
            <person name="Kemen E."/>
            <person name="Gardiner A."/>
            <person name="Schultz-Larsen T."/>
            <person name="Kemen A.C."/>
            <person name="Balmuth A.L."/>
            <person name="Robert-Seilaniantz A."/>
            <person name="Bailey K."/>
            <person name="Holub E."/>
            <person name="Studholme D.J."/>
            <person name="Maclean D."/>
            <person name="Jones J.D."/>
        </authorList>
    </citation>
    <scope>NUCLEOTIDE SEQUENCE</scope>
</reference>
<name>F0WRL8_9STRA</name>
<dbReference type="AlphaFoldDB" id="F0WRL8"/>
<gene>
    <name evidence="6" type="primary">AlNc14C216G9019</name>
    <name evidence="6" type="ORF">ALNC14_101260</name>
</gene>
<proteinExistence type="inferred from homology"/>
<dbReference type="GO" id="GO:0004190">
    <property type="term" value="F:aspartic-type endopeptidase activity"/>
    <property type="evidence" value="ECO:0007669"/>
    <property type="project" value="UniProtKB-KW"/>
</dbReference>
<keyword evidence="4" id="KW-0812">Transmembrane</keyword>
<organism evidence="6">
    <name type="scientific">Albugo laibachii Nc14</name>
    <dbReference type="NCBI Taxonomy" id="890382"/>
    <lineage>
        <taxon>Eukaryota</taxon>
        <taxon>Sar</taxon>
        <taxon>Stramenopiles</taxon>
        <taxon>Oomycota</taxon>
        <taxon>Peronosporomycetes</taxon>
        <taxon>Albuginales</taxon>
        <taxon>Albuginaceae</taxon>
        <taxon>Albugo</taxon>
    </lineage>
</organism>
<keyword evidence="4" id="KW-1133">Transmembrane helix</keyword>
<dbReference type="Gene3D" id="2.40.70.10">
    <property type="entry name" value="Acid Proteases"/>
    <property type="match status" value="1"/>
</dbReference>
<dbReference type="HOGENOM" id="CLU_1047390_0_0_1"/>
<protein>
    <submittedName>
        <fullName evidence="6">AlNc14C216G9019 protein</fullName>
    </submittedName>
</protein>
<dbReference type="Pfam" id="PF00026">
    <property type="entry name" value="Asp"/>
    <property type="match status" value="1"/>
</dbReference>
<keyword evidence="4" id="KW-0472">Membrane</keyword>
<feature type="domain" description="Peptidase A1" evidence="5">
    <location>
        <begin position="1"/>
        <end position="132"/>
    </location>
</feature>
<reference evidence="6" key="2">
    <citation type="submission" date="2011-02" db="EMBL/GenBank/DDBJ databases">
        <authorList>
            <person name="MacLean D."/>
        </authorList>
    </citation>
    <scope>NUCLEOTIDE SEQUENCE</scope>
</reference>
<comment type="similarity">
    <text evidence="1">Belongs to the peptidase A1 family.</text>
</comment>
<evidence type="ECO:0000313" key="6">
    <source>
        <dbReference type="EMBL" id="CCA23982.1"/>
    </source>
</evidence>
<dbReference type="GO" id="GO:0006508">
    <property type="term" value="P:proteolysis"/>
    <property type="evidence" value="ECO:0007669"/>
    <property type="project" value="UniProtKB-KW"/>
</dbReference>
<dbReference type="EMBL" id="FR824261">
    <property type="protein sequence ID" value="CCA23982.1"/>
    <property type="molecule type" value="Genomic_DNA"/>
</dbReference>
<sequence length="266" mass="29837">MFHFLNRFHHATPLLISGTSLIYMPNSVFEGFAQNYLKPIGCVLDDMSSTYLCPSSKELPRLEFTFDNASFTLSASEYTLPASSSHVYVEIQAISTSWMSVSSLDNSWIIGATFLRKYYSSYEVNKSVTFYCDEGQCGSNNTISTPAFEYPNSGSDLLPKTGTFISSDTIMKTLYILLGIMGVIGIFSLIRSCLRRCSHKRRGLVDLFGDQNAVIYTLFGGDQVTLTRYDNSFGLFIGLIFSTTTFVCVSPEYSIFMCMCRWIQLV</sequence>
<accession>F0WRL8</accession>
<evidence type="ECO:0000256" key="4">
    <source>
        <dbReference type="SAM" id="Phobius"/>
    </source>
</evidence>
<keyword evidence="3" id="KW-0378">Hydrolase</keyword>
<evidence type="ECO:0000259" key="5">
    <source>
        <dbReference type="PROSITE" id="PS51767"/>
    </source>
</evidence>
<evidence type="ECO:0000256" key="3">
    <source>
        <dbReference type="ARBA" id="ARBA00022750"/>
    </source>
</evidence>
<dbReference type="InterPro" id="IPR021109">
    <property type="entry name" value="Peptidase_aspartic_dom_sf"/>
</dbReference>
<keyword evidence="2" id="KW-0645">Protease</keyword>
<dbReference type="InterPro" id="IPR033121">
    <property type="entry name" value="PEPTIDASE_A1"/>
</dbReference>
<dbReference type="PANTHER" id="PTHR47966:SF51">
    <property type="entry name" value="BETA-SITE APP-CLEAVING ENZYME, ISOFORM A-RELATED"/>
    <property type="match status" value="1"/>
</dbReference>
<dbReference type="PANTHER" id="PTHR47966">
    <property type="entry name" value="BETA-SITE APP-CLEAVING ENZYME, ISOFORM A-RELATED"/>
    <property type="match status" value="1"/>
</dbReference>
<evidence type="ECO:0000256" key="2">
    <source>
        <dbReference type="ARBA" id="ARBA00022670"/>
    </source>
</evidence>
<feature type="transmembrane region" description="Helical" evidence="4">
    <location>
        <begin position="174"/>
        <end position="194"/>
    </location>
</feature>